<dbReference type="EMBL" id="PP130629">
    <property type="protein sequence ID" value="XAO13563.1"/>
    <property type="molecule type" value="Genomic_DNA"/>
</dbReference>
<name>A0AB38ZMF4_9VIRU</name>
<protein>
    <submittedName>
        <fullName evidence="1">Uncharacterized protein</fullName>
    </submittedName>
</protein>
<accession>A0AB38ZMF4</accession>
<evidence type="ECO:0000313" key="1">
    <source>
        <dbReference type="EMBL" id="XAO13563.1"/>
    </source>
</evidence>
<proteinExistence type="predicted"/>
<organism evidence="1">
    <name type="scientific">Mantoniella tinhauana virus 1</name>
    <dbReference type="NCBI Taxonomy" id="3111543"/>
    <lineage>
        <taxon>Viruses</taxon>
    </lineage>
</organism>
<sequence>MNRCGLSGSGSIYYDLDAINIKVNPTTTRSTAFESAFLGDVIEELDGECFRFFENCKSQYPLVNENNFRTWITSLDQDNRVGLAHVLEHSNVPILYNTPRLCDPGMKVSKNWSLKNYIETRLYDFKFKYNMGTDVQNRKQGGCYPKIVLDFRPFEYILVLPMKGAEPIYVSEWITIENQMDVALGYVPHMRLARTPLPAKNSFTTIGIFKQMIRSIIETGFGYSKSSIVKNVMNLGPNNGNVNMYINTFIEFLKKIDGLAFDPPRTLELQSIKMTNDVLTVLYYDMLHDGIFKKTELPLSVKNSPKGKTFFSIVKDQFFKFTNPIVINQFASANRVREEFKIKPGILFGNKFPAIMKTLGDLSQFMYASKHDTVVASGDKMGIACGLYINAVNNKRVKCMIEDSVTGFVIYSGFDNITFTDKRETCIVTRGEACPINTRVTNKAVIANKIRKSTQDQDDLKRIINTKPPRIGKLPSLWLNSPNLNRNAMNTIANTIIKYKNYWTDADAKKLAILRSRYTNKLNAVKMGKIGAIINGLNTNSTIVTRGGGGIKRQLNTNTPRQNLRMYLNNSKFTRLTQNNKRTFLSRLERNGENMNTIKNAALKLQRQRELSSYLNTLRLTPEQKKDIMNQLNNKVSLRNLANKAKRMAFSLR</sequence>
<reference evidence="1" key="1">
    <citation type="submission" date="2024-01" db="EMBL/GenBank/DDBJ databases">
        <title>Genomic and biogeographic characterisation of Mantoniella tinhauana virus 1, the first discovered Mantoniella-infecting prasinovirus.</title>
        <authorList>
            <person name="Rey Redondo E."/>
            <person name="Yung C.C.M."/>
        </authorList>
    </citation>
    <scope>NUCLEOTIDE SEQUENCE</scope>
    <source>
        <strain evidence="1">Lau Fau Shan</strain>
    </source>
</reference>